<feature type="domain" description="EamA" evidence="2">
    <location>
        <begin position="138"/>
        <end position="268"/>
    </location>
</feature>
<feature type="transmembrane region" description="Helical" evidence="1">
    <location>
        <begin position="252"/>
        <end position="271"/>
    </location>
</feature>
<organism evidence="3 4">
    <name type="scientific">Metallosphaera cuprina (strain Ar-4)</name>
    <dbReference type="NCBI Taxonomy" id="1006006"/>
    <lineage>
        <taxon>Archaea</taxon>
        <taxon>Thermoproteota</taxon>
        <taxon>Thermoprotei</taxon>
        <taxon>Sulfolobales</taxon>
        <taxon>Sulfolobaceae</taxon>
        <taxon>Metallosphaera</taxon>
    </lineage>
</organism>
<keyword evidence="4" id="KW-1185">Reference proteome</keyword>
<dbReference type="STRING" id="1006006.Mcup_0723"/>
<keyword evidence="1" id="KW-1133">Transmembrane helix</keyword>
<dbReference type="SUPFAM" id="SSF103481">
    <property type="entry name" value="Multidrug resistance efflux transporter EmrE"/>
    <property type="match status" value="2"/>
</dbReference>
<dbReference type="PATRIC" id="fig|1006006.8.peg.722"/>
<name>F4G1L5_METCR</name>
<evidence type="ECO:0000313" key="3">
    <source>
        <dbReference type="EMBL" id="AEB94828.1"/>
    </source>
</evidence>
<dbReference type="GO" id="GO:0016020">
    <property type="term" value="C:membrane"/>
    <property type="evidence" value="ECO:0007669"/>
    <property type="project" value="InterPro"/>
</dbReference>
<dbReference type="PANTHER" id="PTHR22911:SF79">
    <property type="entry name" value="MOBA-LIKE NTP TRANSFERASE DOMAIN-CONTAINING PROTEIN"/>
    <property type="match status" value="1"/>
</dbReference>
<feature type="transmembrane region" description="Helical" evidence="1">
    <location>
        <begin position="136"/>
        <end position="155"/>
    </location>
</feature>
<dbReference type="PANTHER" id="PTHR22911">
    <property type="entry name" value="ACYL-MALONYL CONDENSING ENZYME-RELATED"/>
    <property type="match status" value="1"/>
</dbReference>
<dbReference type="eggNOG" id="arCOG00271">
    <property type="taxonomic scope" value="Archaea"/>
</dbReference>
<accession>F4G1L5</accession>
<feature type="transmembrane region" description="Helical" evidence="1">
    <location>
        <begin position="87"/>
        <end position="106"/>
    </location>
</feature>
<dbReference type="GeneID" id="10492914"/>
<evidence type="ECO:0000259" key="2">
    <source>
        <dbReference type="Pfam" id="PF00892"/>
    </source>
</evidence>
<evidence type="ECO:0000313" key="4">
    <source>
        <dbReference type="Proteomes" id="UP000007812"/>
    </source>
</evidence>
<sequence length="272" mass="30446">MKWDRGFYNLIGASVLWGTIGVIVQESYKVGATSLGIVLFRTVFSSIITIPYFTRRIFSWKSIIMGLISGIFYEIYTYTIILDGAPLSSFLLYTSPLFVIIFSYLLFKEKITLVKFIGSALVIVALYLNYLGTPTLLELVWGILSGITYAILISFSKYLQMHGFSGWEVLSSQSLWSMLPTSMSILFLNKVHLLPSALGGVYMAIFGTIIPYYLFYKGIKTFDSTVATIISSLEPVTTTILAYFFLNQTLTTFQIIGATIIIISSLWLGILT</sequence>
<keyword evidence="1" id="KW-0472">Membrane</keyword>
<protein>
    <recommendedName>
        <fullName evidence="2">EamA domain-containing protein</fullName>
    </recommendedName>
</protein>
<dbReference type="Gene3D" id="1.10.3730.20">
    <property type="match status" value="1"/>
</dbReference>
<reference evidence="3 4" key="1">
    <citation type="journal article" date="2011" name="J. Bacteriol.">
        <title>Complete genome sequence of Metallosphaera cuprina, a metal sulfide-oxidizing archaeon from a hot spring.</title>
        <authorList>
            <person name="Liu L.J."/>
            <person name="You X.Y."/>
            <person name="Zheng H."/>
            <person name="Wang S."/>
            <person name="Jiang C.Y."/>
            <person name="Liu S.J."/>
        </authorList>
    </citation>
    <scope>NUCLEOTIDE SEQUENCE [LARGE SCALE GENOMIC DNA]</scope>
    <source>
        <strain evidence="3 4">Ar-4</strain>
    </source>
</reference>
<dbReference type="Proteomes" id="UP000007812">
    <property type="component" value="Chromosome"/>
</dbReference>
<feature type="transmembrane region" description="Helical" evidence="1">
    <location>
        <begin position="113"/>
        <end position="130"/>
    </location>
</feature>
<dbReference type="Pfam" id="PF00892">
    <property type="entry name" value="EamA"/>
    <property type="match status" value="2"/>
</dbReference>
<feature type="transmembrane region" description="Helical" evidence="1">
    <location>
        <begin position="62"/>
        <end position="81"/>
    </location>
</feature>
<dbReference type="KEGG" id="mcn:Mcup_0723"/>
<dbReference type="InterPro" id="IPR037185">
    <property type="entry name" value="EmrE-like"/>
</dbReference>
<dbReference type="RefSeq" id="WP_013737326.1">
    <property type="nucleotide sequence ID" value="NC_015435.1"/>
</dbReference>
<dbReference type="EMBL" id="CP002656">
    <property type="protein sequence ID" value="AEB94828.1"/>
    <property type="molecule type" value="Genomic_DNA"/>
</dbReference>
<feature type="transmembrane region" description="Helical" evidence="1">
    <location>
        <begin position="193"/>
        <end position="214"/>
    </location>
</feature>
<feature type="domain" description="EamA" evidence="2">
    <location>
        <begin position="8"/>
        <end position="130"/>
    </location>
</feature>
<dbReference type="AlphaFoldDB" id="F4G1L5"/>
<gene>
    <name evidence="3" type="ordered locus">Mcup_0723</name>
</gene>
<proteinExistence type="predicted"/>
<feature type="transmembrane region" description="Helical" evidence="1">
    <location>
        <begin position="7"/>
        <end position="24"/>
    </location>
</feature>
<feature type="transmembrane region" description="Helical" evidence="1">
    <location>
        <begin position="226"/>
        <end position="246"/>
    </location>
</feature>
<dbReference type="InterPro" id="IPR000620">
    <property type="entry name" value="EamA_dom"/>
</dbReference>
<dbReference type="OrthoDB" id="42541at2157"/>
<feature type="transmembrane region" description="Helical" evidence="1">
    <location>
        <begin position="30"/>
        <end position="50"/>
    </location>
</feature>
<keyword evidence="1" id="KW-0812">Transmembrane</keyword>
<dbReference type="HOGENOM" id="CLU_033863_9_1_2"/>
<evidence type="ECO:0000256" key="1">
    <source>
        <dbReference type="SAM" id="Phobius"/>
    </source>
</evidence>